<keyword evidence="3" id="KW-1185">Reference proteome</keyword>
<dbReference type="RefSeq" id="WP_106180998.1">
    <property type="nucleotide sequence ID" value="NZ_PVNH01000010.1"/>
</dbReference>
<protein>
    <submittedName>
        <fullName evidence="2">Uncharacterized protein</fullName>
    </submittedName>
</protein>
<dbReference type="NCBIfam" id="NF037944">
    <property type="entry name" value="holin_2"/>
    <property type="match status" value="1"/>
</dbReference>
<evidence type="ECO:0000313" key="3">
    <source>
        <dbReference type="Proteomes" id="UP000238362"/>
    </source>
</evidence>
<evidence type="ECO:0000256" key="1">
    <source>
        <dbReference type="SAM" id="Phobius"/>
    </source>
</evidence>
<comment type="caution">
    <text evidence="2">The sequence shown here is derived from an EMBL/GenBank/DDBJ whole genome shotgun (WGS) entry which is preliminary data.</text>
</comment>
<sequence length="81" mass="9074">MYYVLSGTLVGLGIIVFGAVLFRTIRHLRLFHRAASMVTANTHDRVGLLRARSAAIRVAVAERRDRSRAREGQHSTIDVNE</sequence>
<organism evidence="2 3">
    <name type="scientific">Prauserella shujinwangii</name>
    <dbReference type="NCBI Taxonomy" id="1453103"/>
    <lineage>
        <taxon>Bacteria</taxon>
        <taxon>Bacillati</taxon>
        <taxon>Actinomycetota</taxon>
        <taxon>Actinomycetes</taxon>
        <taxon>Pseudonocardiales</taxon>
        <taxon>Pseudonocardiaceae</taxon>
        <taxon>Prauserella</taxon>
    </lineage>
</organism>
<feature type="transmembrane region" description="Helical" evidence="1">
    <location>
        <begin position="6"/>
        <end position="25"/>
    </location>
</feature>
<dbReference type="EMBL" id="PVNH01000010">
    <property type="protein sequence ID" value="PRX45058.1"/>
    <property type="molecule type" value="Genomic_DNA"/>
</dbReference>
<proteinExistence type="predicted"/>
<keyword evidence="1" id="KW-0812">Transmembrane</keyword>
<dbReference type="AlphaFoldDB" id="A0A2T0LPA3"/>
<reference evidence="2 3" key="1">
    <citation type="submission" date="2018-03" db="EMBL/GenBank/DDBJ databases">
        <title>Genomic Encyclopedia of Type Strains, Phase III (KMG-III): the genomes of soil and plant-associated and newly described type strains.</title>
        <authorList>
            <person name="Whitman W."/>
        </authorList>
    </citation>
    <scope>NUCLEOTIDE SEQUENCE [LARGE SCALE GENOMIC DNA]</scope>
    <source>
        <strain evidence="2 3">CGMCC 4.7125</strain>
    </source>
</reference>
<accession>A0A2T0LPA3</accession>
<gene>
    <name evidence="2" type="ORF">B0I33_110157</name>
</gene>
<keyword evidence="1" id="KW-1133">Transmembrane helix</keyword>
<evidence type="ECO:0000313" key="2">
    <source>
        <dbReference type="EMBL" id="PRX45058.1"/>
    </source>
</evidence>
<dbReference type="Proteomes" id="UP000238362">
    <property type="component" value="Unassembled WGS sequence"/>
</dbReference>
<name>A0A2T0LPA3_9PSEU</name>
<keyword evidence="1" id="KW-0472">Membrane</keyword>